<dbReference type="InterPro" id="IPR001466">
    <property type="entry name" value="Beta-lactam-related"/>
</dbReference>
<feature type="domain" description="Beta-lactamase-related" evidence="1">
    <location>
        <begin position="52"/>
        <end position="323"/>
    </location>
</feature>
<dbReference type="Proteomes" id="UP000018877">
    <property type="component" value="Unassembled WGS sequence"/>
</dbReference>
<dbReference type="InterPro" id="IPR050491">
    <property type="entry name" value="AmpC-like"/>
</dbReference>
<dbReference type="InterPro" id="IPR012338">
    <property type="entry name" value="Beta-lactam/transpept-like"/>
</dbReference>
<dbReference type="SUPFAM" id="SSF56601">
    <property type="entry name" value="beta-lactamase/transpeptidase-like"/>
    <property type="match status" value="1"/>
</dbReference>
<evidence type="ECO:0000313" key="2">
    <source>
        <dbReference type="EMBL" id="ETI67086.1"/>
    </source>
</evidence>
<proteinExistence type="predicted"/>
<name>A0AB94IJ72_9BACI</name>
<dbReference type="AlphaFoldDB" id="A0AB94IJ72"/>
<dbReference type="PANTHER" id="PTHR46825">
    <property type="entry name" value="D-ALANYL-D-ALANINE-CARBOXYPEPTIDASE/ENDOPEPTIDASE AMPH"/>
    <property type="match status" value="1"/>
</dbReference>
<dbReference type="RefSeq" id="WP_024030021.1">
    <property type="nucleotide sequence ID" value="NZ_ALAN01000105.1"/>
</dbReference>
<dbReference type="Gene3D" id="3.40.710.10">
    <property type="entry name" value="DD-peptidase/beta-lactamase superfamily"/>
    <property type="match status" value="1"/>
</dbReference>
<comment type="caution">
    <text evidence="2">The sequence shown here is derived from an EMBL/GenBank/DDBJ whole genome shotgun (WGS) entry which is preliminary data.</text>
</comment>
<sequence>MFEISDKTLRLIKKTCKGKKHLKLTVGYLTGNNSVIKIFNEHGELDSSEKYHYEIGSITKTFTVSMLSKYVFENKLSLNDSIQKYIEGLREDEYYPPLLRLATHSSGYSARLPLNKREYFNLILGLIKGGGDLNKNNPLILDLNNMKILMEKNILKDMDYSWKYSNFGLSLIGYGLGIVSGSGYWDTMNDFLQNELGLRDTYLGTLNNNLHGYDRKNNDCGNWKWNKDNLISPAGAISSTADDLLKYAKINICEDKPYLSLCHKKHGNGKKKYDMGLGWWLLKKNNNVFFHGGGTGCFSSFLGIDKEKKVSVIVLANYRLGINDDQNIGFSLLESLQKSKEELEIH</sequence>
<dbReference type="PANTHER" id="PTHR46825:SF8">
    <property type="entry name" value="BETA-LACTAMASE-RELATED"/>
    <property type="match status" value="1"/>
</dbReference>
<protein>
    <submittedName>
        <fullName evidence="2">Beta-lactamase</fullName>
    </submittedName>
</protein>
<reference evidence="2 3" key="1">
    <citation type="journal article" date="2014" name="Environ. Microbiol.">
        <title>The nitrate-ammonifying and nosZ-carrying bacterium Bacillus vireti is a potent source and sink for nitric and nitrous oxide under high nitrate conditions.</title>
        <authorList>
            <person name="Mania D."/>
            <person name="Heylen K."/>
            <person name="van Spanning R.J."/>
            <person name="Frostegard A."/>
        </authorList>
    </citation>
    <scope>NUCLEOTIDE SEQUENCE [LARGE SCALE GENOMIC DNA]</scope>
    <source>
        <strain evidence="2 3">LMG 21834</strain>
    </source>
</reference>
<evidence type="ECO:0000259" key="1">
    <source>
        <dbReference type="Pfam" id="PF00144"/>
    </source>
</evidence>
<organism evidence="2 3">
    <name type="scientific">Neobacillus vireti LMG 21834</name>
    <dbReference type="NCBI Taxonomy" id="1131730"/>
    <lineage>
        <taxon>Bacteria</taxon>
        <taxon>Bacillati</taxon>
        <taxon>Bacillota</taxon>
        <taxon>Bacilli</taxon>
        <taxon>Bacillales</taxon>
        <taxon>Bacillaceae</taxon>
        <taxon>Neobacillus</taxon>
    </lineage>
</organism>
<keyword evidence="3" id="KW-1185">Reference proteome</keyword>
<evidence type="ECO:0000313" key="3">
    <source>
        <dbReference type="Proteomes" id="UP000018877"/>
    </source>
</evidence>
<dbReference type="Pfam" id="PF00144">
    <property type="entry name" value="Beta-lactamase"/>
    <property type="match status" value="1"/>
</dbReference>
<dbReference type="EMBL" id="ALAN01000105">
    <property type="protein sequence ID" value="ETI67086.1"/>
    <property type="molecule type" value="Genomic_DNA"/>
</dbReference>
<gene>
    <name evidence="2" type="ORF">BAVI_19264</name>
</gene>
<accession>A0AB94IJ72</accession>